<accession>T1K171</accession>
<dbReference type="EMBL" id="CAEY01001343">
    <property type="status" value="NOT_ANNOTATED_CDS"/>
    <property type="molecule type" value="Genomic_DNA"/>
</dbReference>
<dbReference type="KEGG" id="tut:107359574"/>
<evidence type="ECO:0000256" key="6">
    <source>
        <dbReference type="ARBA" id="ARBA00038523"/>
    </source>
</evidence>
<gene>
    <name evidence="12" type="primary">107359574</name>
</gene>
<feature type="domain" description="Pyrroline-5-carboxylate reductase dimerisation" evidence="11">
    <location>
        <begin position="177"/>
        <end position="279"/>
    </location>
</feature>
<keyword evidence="13" id="KW-1185">Reference proteome</keyword>
<comment type="pathway">
    <text evidence="1 9">Amino-acid biosynthesis; L-proline biosynthesis; L-proline from L-glutamate 5-semialdehyde: step 1/1.</text>
</comment>
<evidence type="ECO:0000256" key="2">
    <source>
        <dbReference type="ARBA" id="ARBA00005525"/>
    </source>
</evidence>
<dbReference type="EnsemblMetazoa" id="tetur04g00230.1">
    <property type="protein sequence ID" value="tetur04g00230.1"/>
    <property type="gene ID" value="tetur04g00230"/>
</dbReference>
<dbReference type="Proteomes" id="UP000015104">
    <property type="component" value="Unassembled WGS sequence"/>
</dbReference>
<evidence type="ECO:0000256" key="8">
    <source>
        <dbReference type="PIRSR" id="PIRSR000193-1"/>
    </source>
</evidence>
<evidence type="ECO:0000259" key="10">
    <source>
        <dbReference type="Pfam" id="PF03807"/>
    </source>
</evidence>
<evidence type="ECO:0000313" key="13">
    <source>
        <dbReference type="Proteomes" id="UP000015104"/>
    </source>
</evidence>
<dbReference type="Gene3D" id="1.10.3730.10">
    <property type="entry name" value="ProC C-terminal domain-like"/>
    <property type="match status" value="1"/>
</dbReference>
<reference evidence="12" key="2">
    <citation type="submission" date="2015-06" db="UniProtKB">
        <authorList>
            <consortium name="EnsemblMetazoa"/>
        </authorList>
    </citation>
    <scope>IDENTIFICATION</scope>
</reference>
<keyword evidence="3 9" id="KW-0641">Proline biosynthesis</keyword>
<dbReference type="InterPro" id="IPR000304">
    <property type="entry name" value="Pyrroline-COOH_reductase"/>
</dbReference>
<feature type="binding site" evidence="8">
    <location>
        <position position="67"/>
    </location>
    <ligand>
        <name>NADPH</name>
        <dbReference type="ChEBI" id="CHEBI:57783"/>
    </ligand>
</feature>
<dbReference type="STRING" id="32264.T1K171"/>
<evidence type="ECO:0000256" key="3">
    <source>
        <dbReference type="ARBA" id="ARBA00022650"/>
    </source>
</evidence>
<dbReference type="FunFam" id="1.10.3730.10:FF:000001">
    <property type="entry name" value="Pyrroline-5-carboxylate reductase"/>
    <property type="match status" value="1"/>
</dbReference>
<dbReference type="PIRSF" id="PIRSF000193">
    <property type="entry name" value="Pyrrol-5-carb_rd"/>
    <property type="match status" value="1"/>
</dbReference>
<dbReference type="UniPathway" id="UPA00098">
    <property type="reaction ID" value="UER00361"/>
</dbReference>
<evidence type="ECO:0000259" key="11">
    <source>
        <dbReference type="Pfam" id="PF14748"/>
    </source>
</evidence>
<dbReference type="eggNOG" id="KOG3124">
    <property type="taxonomic scope" value="Eukaryota"/>
</dbReference>
<comment type="subunit">
    <text evidence="6">Homodecamer; composed of 5 homodimers.</text>
</comment>
<dbReference type="NCBIfam" id="TIGR00112">
    <property type="entry name" value="proC"/>
    <property type="match status" value="1"/>
</dbReference>
<keyword evidence="9" id="KW-0028">Amino-acid biosynthesis</keyword>
<dbReference type="Pfam" id="PF14748">
    <property type="entry name" value="P5CR_dimer"/>
    <property type="match status" value="1"/>
</dbReference>
<dbReference type="InterPro" id="IPR008927">
    <property type="entry name" value="6-PGluconate_DH-like_C_sf"/>
</dbReference>
<dbReference type="Gene3D" id="3.40.50.720">
    <property type="entry name" value="NAD(P)-binding Rossmann-like Domain"/>
    <property type="match status" value="1"/>
</dbReference>
<dbReference type="InterPro" id="IPR036291">
    <property type="entry name" value="NAD(P)-bd_dom_sf"/>
</dbReference>
<evidence type="ECO:0000256" key="9">
    <source>
        <dbReference type="RuleBase" id="RU003903"/>
    </source>
</evidence>
<dbReference type="SUPFAM" id="SSF51735">
    <property type="entry name" value="NAD(P)-binding Rossmann-fold domains"/>
    <property type="match status" value="1"/>
</dbReference>
<dbReference type="GO" id="GO:0055129">
    <property type="term" value="P:L-proline biosynthetic process"/>
    <property type="evidence" value="ECO:0007669"/>
    <property type="project" value="UniProtKB-UniPathway"/>
</dbReference>
<feature type="binding site" evidence="8">
    <location>
        <position position="47"/>
    </location>
    <ligand>
        <name>NADP(+)</name>
        <dbReference type="ChEBI" id="CHEBI:58349"/>
    </ligand>
</feature>
<evidence type="ECO:0000256" key="1">
    <source>
        <dbReference type="ARBA" id="ARBA00005205"/>
    </source>
</evidence>
<proteinExistence type="inferred from homology"/>
<dbReference type="OrthoDB" id="10263291at2759"/>
<feature type="binding site" evidence="8">
    <location>
        <begin position="19"/>
        <end position="24"/>
    </location>
    <ligand>
        <name>NADP(+)</name>
        <dbReference type="ChEBI" id="CHEBI:58349"/>
    </ligand>
</feature>
<dbReference type="HOGENOM" id="CLU_042344_3_0_1"/>
<dbReference type="SUPFAM" id="SSF48179">
    <property type="entry name" value="6-phosphogluconate dehydrogenase C-terminal domain-like"/>
    <property type="match status" value="1"/>
</dbReference>
<comment type="function">
    <text evidence="7">Oxidoreductase that catalyzes the last step in proline biosynthesis, which corresponds to the reduction of pyrroline-5-carboxylate (P5C) to L-proline using NAD(P)H. Proline is synthesized from either glutamate or ornithine; both are converted to P5C, and then to proline via pyrroline-5-carboxylate reductases (PYCRs). PYCR3 is exclusively linked to the biosynthesis of proline from ornithine.</text>
</comment>
<dbReference type="OMA" id="HYLDMAT"/>
<organism evidence="12 13">
    <name type="scientific">Tetranychus urticae</name>
    <name type="common">Two-spotted spider mite</name>
    <dbReference type="NCBI Taxonomy" id="32264"/>
    <lineage>
        <taxon>Eukaryota</taxon>
        <taxon>Metazoa</taxon>
        <taxon>Ecdysozoa</taxon>
        <taxon>Arthropoda</taxon>
        <taxon>Chelicerata</taxon>
        <taxon>Arachnida</taxon>
        <taxon>Acari</taxon>
        <taxon>Acariformes</taxon>
        <taxon>Trombidiformes</taxon>
        <taxon>Prostigmata</taxon>
        <taxon>Eleutherengona</taxon>
        <taxon>Raphignathae</taxon>
        <taxon>Tetranychoidea</taxon>
        <taxon>Tetranychidae</taxon>
        <taxon>Tetranychus</taxon>
    </lineage>
</organism>
<dbReference type="PANTHER" id="PTHR11645:SF0">
    <property type="entry name" value="PYRROLINE-5-CARBOXYLATE REDUCTASE 3"/>
    <property type="match status" value="1"/>
</dbReference>
<protein>
    <recommendedName>
        <fullName evidence="9">Pyrroline-5-carboxylate reductase</fullName>
        <ecNumber evidence="9">1.5.1.2</ecNumber>
    </recommendedName>
</protein>
<dbReference type="HAMAP" id="MF_01925">
    <property type="entry name" value="P5C_reductase"/>
    <property type="match status" value="1"/>
</dbReference>
<dbReference type="GO" id="GO:0004735">
    <property type="term" value="F:pyrroline-5-carboxylate reductase activity"/>
    <property type="evidence" value="ECO:0007669"/>
    <property type="project" value="UniProtKB-EC"/>
</dbReference>
<feature type="domain" description="Pyrroline-5-carboxylate reductase catalytic N-terminal" evidence="10">
    <location>
        <begin position="15"/>
        <end position="99"/>
    </location>
</feature>
<keyword evidence="5 9" id="KW-0560">Oxidoreductase</keyword>
<evidence type="ECO:0000256" key="7">
    <source>
        <dbReference type="ARBA" id="ARBA00049975"/>
    </source>
</evidence>
<dbReference type="PROSITE" id="PS00521">
    <property type="entry name" value="P5CR"/>
    <property type="match status" value="1"/>
</dbReference>
<evidence type="ECO:0000313" key="12">
    <source>
        <dbReference type="EnsemblMetazoa" id="tetur04g00230.1"/>
    </source>
</evidence>
<evidence type="ECO:0000256" key="4">
    <source>
        <dbReference type="ARBA" id="ARBA00022857"/>
    </source>
</evidence>
<comment type="similarity">
    <text evidence="2 9">Belongs to the pyrroline-5-carboxylate reductase family.</text>
</comment>
<evidence type="ECO:0000256" key="5">
    <source>
        <dbReference type="ARBA" id="ARBA00023002"/>
    </source>
</evidence>
<dbReference type="PANTHER" id="PTHR11645">
    <property type="entry name" value="PYRROLINE-5-CARBOXYLATE REDUCTASE"/>
    <property type="match status" value="1"/>
</dbReference>
<dbReference type="Pfam" id="PF03807">
    <property type="entry name" value="F420_oxidored"/>
    <property type="match status" value="1"/>
</dbReference>
<keyword evidence="4 8" id="KW-0521">NADP</keyword>
<dbReference type="InterPro" id="IPR053790">
    <property type="entry name" value="P5CR-like_CS"/>
</dbReference>
<reference evidence="13" key="1">
    <citation type="submission" date="2011-08" db="EMBL/GenBank/DDBJ databases">
        <authorList>
            <person name="Rombauts S."/>
        </authorList>
    </citation>
    <scope>NUCLEOTIDE SEQUENCE</scope>
    <source>
        <strain evidence="13">London</strain>
    </source>
</reference>
<comment type="catalytic activity">
    <reaction evidence="9">
        <text>L-proline + NADP(+) = (S)-1-pyrroline-5-carboxylate + NADPH + 2 H(+)</text>
        <dbReference type="Rhea" id="RHEA:14109"/>
        <dbReference type="ChEBI" id="CHEBI:15378"/>
        <dbReference type="ChEBI" id="CHEBI:17388"/>
        <dbReference type="ChEBI" id="CHEBI:57783"/>
        <dbReference type="ChEBI" id="CHEBI:58349"/>
        <dbReference type="ChEBI" id="CHEBI:60039"/>
        <dbReference type="EC" id="1.5.1.2"/>
    </reaction>
</comment>
<dbReference type="InterPro" id="IPR029036">
    <property type="entry name" value="P5CR_dimer"/>
</dbReference>
<sequence length="289" mass="30489">MEKSSPDKSLRKVTKMGFLGGGNMAYAIVIGLIKHGKVEPSSIIVSTRTNSSGEKFAQLGCSTTTKNADLVKEVKGSGSDGAIFLCVKPAQFIESRSNFRALLSCFDGHIVSVMAGITLEALEDVLGKGLNIVRTIPNTAVQVGAGVWACTVRNNYSGFEKLQNLLSTISFFPVVEERLIDIISGLSGSGIAFVYTAIQALSDGAVKMGLDRTLATQIAAATVIGAGKTVKETETHPYVLRDKVCSPGGTTIYGIHALDKAGFNGIIVDAVEASTLRCKVIAQGKQEKK</sequence>
<dbReference type="InterPro" id="IPR028939">
    <property type="entry name" value="P5C_Rdtase_cat_N"/>
</dbReference>
<dbReference type="AlphaFoldDB" id="T1K171"/>
<dbReference type="EC" id="1.5.1.2" evidence="9"/>
<name>T1K171_TETUR</name>